<protein>
    <submittedName>
        <fullName evidence="1">Uncharacterized protein</fullName>
    </submittedName>
</protein>
<keyword evidence="2" id="KW-1185">Reference proteome</keyword>
<dbReference type="EMBL" id="JAHUTI010041960">
    <property type="protein sequence ID" value="MED6246063.1"/>
    <property type="molecule type" value="Genomic_DNA"/>
</dbReference>
<proteinExistence type="predicted"/>
<sequence length="120" mass="13743">MYLLRELNSFSVSGNILLTFYYSFIESVLSRSICCRYHSITLQNRNCLHNIVKNCSKIIGFPARHLRTVYEQQDTSLARQILDYPMQALVPAFESCHLVAGSSVRPLRPNKGEQPLLSSY</sequence>
<accession>A0ABU7B6Q5</accession>
<comment type="caution">
    <text evidence="1">The sequence shown here is derived from an EMBL/GenBank/DDBJ whole genome shotgun (WGS) entry which is preliminary data.</text>
</comment>
<name>A0ABU7B6Q5_9TELE</name>
<gene>
    <name evidence="1" type="ORF">ATANTOWER_012294</name>
</gene>
<reference evidence="1 2" key="1">
    <citation type="submission" date="2021-07" db="EMBL/GenBank/DDBJ databases">
        <authorList>
            <person name="Palmer J.M."/>
        </authorList>
    </citation>
    <scope>NUCLEOTIDE SEQUENCE [LARGE SCALE GENOMIC DNA]</scope>
    <source>
        <strain evidence="1 2">AT_MEX2019</strain>
        <tissue evidence="1">Muscle</tissue>
    </source>
</reference>
<evidence type="ECO:0000313" key="1">
    <source>
        <dbReference type="EMBL" id="MED6246063.1"/>
    </source>
</evidence>
<evidence type="ECO:0000313" key="2">
    <source>
        <dbReference type="Proteomes" id="UP001345963"/>
    </source>
</evidence>
<organism evidence="1 2">
    <name type="scientific">Ataeniobius toweri</name>
    <dbReference type="NCBI Taxonomy" id="208326"/>
    <lineage>
        <taxon>Eukaryota</taxon>
        <taxon>Metazoa</taxon>
        <taxon>Chordata</taxon>
        <taxon>Craniata</taxon>
        <taxon>Vertebrata</taxon>
        <taxon>Euteleostomi</taxon>
        <taxon>Actinopterygii</taxon>
        <taxon>Neopterygii</taxon>
        <taxon>Teleostei</taxon>
        <taxon>Neoteleostei</taxon>
        <taxon>Acanthomorphata</taxon>
        <taxon>Ovalentaria</taxon>
        <taxon>Atherinomorphae</taxon>
        <taxon>Cyprinodontiformes</taxon>
        <taxon>Goodeidae</taxon>
        <taxon>Ataeniobius</taxon>
    </lineage>
</organism>
<dbReference type="Proteomes" id="UP001345963">
    <property type="component" value="Unassembled WGS sequence"/>
</dbReference>